<dbReference type="GeneID" id="25259589"/>
<dbReference type="RefSeq" id="XP_013237965.1">
    <property type="nucleotide sequence ID" value="XM_013382511.1"/>
</dbReference>
<organism evidence="6 7">
    <name type="scientific">Mitosporidium daphniae</name>
    <dbReference type="NCBI Taxonomy" id="1485682"/>
    <lineage>
        <taxon>Eukaryota</taxon>
        <taxon>Fungi</taxon>
        <taxon>Fungi incertae sedis</taxon>
        <taxon>Microsporidia</taxon>
        <taxon>Mitosporidium</taxon>
    </lineage>
</organism>
<reference evidence="6 7" key="1">
    <citation type="submission" date="2014-04" db="EMBL/GenBank/DDBJ databases">
        <title>A new species of microsporidia sheds light on the evolution of extreme parasitism.</title>
        <authorList>
            <person name="Haag K.L."/>
            <person name="James T.Y."/>
            <person name="Larsson R."/>
            <person name="Schaer T.M."/>
            <person name="Refardt D."/>
            <person name="Pombert J.-F."/>
            <person name="Ebert D."/>
        </authorList>
    </citation>
    <scope>NUCLEOTIDE SEQUENCE [LARGE SCALE GENOMIC DNA]</scope>
    <source>
        <strain evidence="6 7">UGP3</strain>
        <tissue evidence="6">Spores</tissue>
    </source>
</reference>
<name>A0A098VR66_9MICR</name>
<comment type="caution">
    <text evidence="6">The sequence shown here is derived from an EMBL/GenBank/DDBJ whole genome shotgun (WGS) entry which is preliminary data.</text>
</comment>
<evidence type="ECO:0000313" key="7">
    <source>
        <dbReference type="Proteomes" id="UP000029725"/>
    </source>
</evidence>
<sequence length="112" mass="12234">MGKTKAEATKPSNSGGKAKKKKWSKVKIKDKANNAVTLDKATYDKIYKETPTYKLITTAILVDRMKISASLARVAIKELEAKGLIKKVLCHSSLPIYTRATAAVEESVPIKA</sequence>
<dbReference type="OrthoDB" id="10263513at2759"/>
<dbReference type="HOGENOM" id="CLU_129470_4_0_1"/>
<dbReference type="AlphaFoldDB" id="A0A098VR66"/>
<dbReference type="Proteomes" id="UP000029725">
    <property type="component" value="Unassembled WGS sequence"/>
</dbReference>
<protein>
    <recommendedName>
        <fullName evidence="4">40S ribosomal protein S25</fullName>
    </recommendedName>
</protein>
<accession>A0A098VR66</accession>
<dbReference type="PANTHER" id="PTHR12850">
    <property type="entry name" value="40S RIBOSOMAL PROTEIN S25"/>
    <property type="match status" value="1"/>
</dbReference>
<dbReference type="EMBL" id="JMKJ01000255">
    <property type="protein sequence ID" value="KGG51538.1"/>
    <property type="molecule type" value="Genomic_DNA"/>
</dbReference>
<dbReference type="InterPro" id="IPR004977">
    <property type="entry name" value="Ribosomal_eS25"/>
</dbReference>
<evidence type="ECO:0000256" key="5">
    <source>
        <dbReference type="SAM" id="MobiDB-lite"/>
    </source>
</evidence>
<dbReference type="Pfam" id="PF03297">
    <property type="entry name" value="Ribosomal_S25"/>
    <property type="match status" value="1"/>
</dbReference>
<evidence type="ECO:0000256" key="4">
    <source>
        <dbReference type="RuleBase" id="RU366057"/>
    </source>
</evidence>
<evidence type="ECO:0000256" key="1">
    <source>
        <dbReference type="ARBA" id="ARBA00009106"/>
    </source>
</evidence>
<keyword evidence="7" id="KW-1185">Reference proteome</keyword>
<dbReference type="GO" id="GO:0005840">
    <property type="term" value="C:ribosome"/>
    <property type="evidence" value="ECO:0007669"/>
    <property type="project" value="UniProtKB-KW"/>
</dbReference>
<comment type="similarity">
    <text evidence="1 4">Belongs to the eukaryotic ribosomal protein eS25 family.</text>
</comment>
<dbReference type="GO" id="GO:1990904">
    <property type="term" value="C:ribonucleoprotein complex"/>
    <property type="evidence" value="ECO:0007669"/>
    <property type="project" value="UniProtKB-KW"/>
</dbReference>
<keyword evidence="3 4" id="KW-0687">Ribonucleoprotein</keyword>
<evidence type="ECO:0000313" key="6">
    <source>
        <dbReference type="EMBL" id="KGG51538.1"/>
    </source>
</evidence>
<dbReference type="Gene3D" id="3.30.63.20">
    <property type="match status" value="1"/>
</dbReference>
<dbReference type="FunFam" id="3.30.63.20:FF:000001">
    <property type="entry name" value="40S ribosomal protein S25"/>
    <property type="match status" value="1"/>
</dbReference>
<keyword evidence="2 4" id="KW-0689">Ribosomal protein</keyword>
<feature type="region of interest" description="Disordered" evidence="5">
    <location>
        <begin position="1"/>
        <end position="23"/>
    </location>
</feature>
<gene>
    <name evidence="6" type="ORF">DI09_32p230</name>
</gene>
<evidence type="ECO:0000256" key="2">
    <source>
        <dbReference type="ARBA" id="ARBA00022980"/>
    </source>
</evidence>
<evidence type="ECO:0000256" key="3">
    <source>
        <dbReference type="ARBA" id="ARBA00023274"/>
    </source>
</evidence>
<dbReference type="VEuPathDB" id="MicrosporidiaDB:DI09_32p230"/>
<proteinExistence type="inferred from homology"/>